<organism evidence="2 3">
    <name type="scientific">Desulfonispora thiosulfatigenes DSM 11270</name>
    <dbReference type="NCBI Taxonomy" id="656914"/>
    <lineage>
        <taxon>Bacteria</taxon>
        <taxon>Bacillati</taxon>
        <taxon>Bacillota</taxon>
        <taxon>Clostridia</taxon>
        <taxon>Eubacteriales</taxon>
        <taxon>Peptococcaceae</taxon>
        <taxon>Desulfonispora</taxon>
    </lineage>
</organism>
<keyword evidence="3" id="KW-1185">Reference proteome</keyword>
<dbReference type="RefSeq" id="WP_084052497.1">
    <property type="nucleotide sequence ID" value="NZ_FWWT01000012.1"/>
</dbReference>
<dbReference type="AlphaFoldDB" id="A0A1W1UXL8"/>
<evidence type="ECO:0000313" key="3">
    <source>
        <dbReference type="Proteomes" id="UP000192731"/>
    </source>
</evidence>
<proteinExistence type="predicted"/>
<dbReference type="InterPro" id="IPR043519">
    <property type="entry name" value="NT_sf"/>
</dbReference>
<accession>A0A1W1UXL8</accession>
<name>A0A1W1UXL8_DESTI</name>
<dbReference type="InterPro" id="IPR041633">
    <property type="entry name" value="Polbeta"/>
</dbReference>
<reference evidence="2 3" key="1">
    <citation type="submission" date="2017-04" db="EMBL/GenBank/DDBJ databases">
        <authorList>
            <person name="Afonso C.L."/>
            <person name="Miller P.J."/>
            <person name="Scott M.A."/>
            <person name="Spackman E."/>
            <person name="Goraichik I."/>
            <person name="Dimitrov K.M."/>
            <person name="Suarez D.L."/>
            <person name="Swayne D.E."/>
        </authorList>
    </citation>
    <scope>NUCLEOTIDE SEQUENCE [LARGE SCALE GENOMIC DNA]</scope>
    <source>
        <strain evidence="2 3">DSM 11270</strain>
    </source>
</reference>
<dbReference type="GO" id="GO:0016740">
    <property type="term" value="F:transferase activity"/>
    <property type="evidence" value="ECO:0007669"/>
    <property type="project" value="UniProtKB-KW"/>
</dbReference>
<evidence type="ECO:0000259" key="1">
    <source>
        <dbReference type="Pfam" id="PF18765"/>
    </source>
</evidence>
<dbReference type="Gene3D" id="3.30.460.10">
    <property type="entry name" value="Beta Polymerase, domain 2"/>
    <property type="match status" value="1"/>
</dbReference>
<dbReference type="CDD" id="cd05403">
    <property type="entry name" value="NT_KNTase_like"/>
    <property type="match status" value="1"/>
</dbReference>
<evidence type="ECO:0000313" key="2">
    <source>
        <dbReference type="EMBL" id="SMB85837.1"/>
    </source>
</evidence>
<keyword evidence="2" id="KW-0808">Transferase</keyword>
<dbReference type="Proteomes" id="UP000192731">
    <property type="component" value="Unassembled WGS sequence"/>
</dbReference>
<dbReference type="OrthoDB" id="9803106at2"/>
<dbReference type="Pfam" id="PF18765">
    <property type="entry name" value="Polbeta"/>
    <property type="match status" value="1"/>
</dbReference>
<feature type="domain" description="Polymerase beta nucleotidyltransferase" evidence="1">
    <location>
        <begin position="13"/>
        <end position="91"/>
    </location>
</feature>
<dbReference type="SUPFAM" id="SSF81301">
    <property type="entry name" value="Nucleotidyltransferase"/>
    <property type="match status" value="1"/>
</dbReference>
<protein>
    <submittedName>
        <fullName evidence="2">Nucleotidyltransferase domain-containing protein</fullName>
    </submittedName>
</protein>
<gene>
    <name evidence="2" type="ORF">SAMN00017405_1680</name>
</gene>
<dbReference type="EMBL" id="FWWT01000012">
    <property type="protein sequence ID" value="SMB85837.1"/>
    <property type="molecule type" value="Genomic_DNA"/>
</dbReference>
<sequence>MKFGISGDTLSIIISTLREFAEIKKASVFGSRALGNYKNGSDIDLVVFGPEVTTEIINLLSIKLNEELSLPYYFDVIHYETLDSKELKEHVDTFAKGFYP</sequence>
<dbReference type="STRING" id="656914.SAMN00017405_1680"/>